<feature type="domain" description="HTH Mu-type" evidence="2">
    <location>
        <begin position="9"/>
        <end position="80"/>
    </location>
</feature>
<evidence type="ECO:0000313" key="4">
    <source>
        <dbReference type="Proteomes" id="UP001138661"/>
    </source>
</evidence>
<dbReference type="Pfam" id="PF02316">
    <property type="entry name" value="HTH_Tnp_Mu_1"/>
    <property type="match status" value="1"/>
</dbReference>
<dbReference type="InterPro" id="IPR004189">
    <property type="entry name" value="Phage_Mu_transposase"/>
</dbReference>
<dbReference type="GO" id="GO:0015074">
    <property type="term" value="P:DNA integration"/>
    <property type="evidence" value="ECO:0007669"/>
    <property type="project" value="InterPro"/>
</dbReference>
<dbReference type="AlphaFoldDB" id="A0A9X1K0X7"/>
<dbReference type="InterPro" id="IPR003314">
    <property type="entry name" value="Mu-type_HTH"/>
</dbReference>
<organism evidence="3 4">
    <name type="scientific">Roseobacter insulae</name>
    <dbReference type="NCBI Taxonomy" id="2859783"/>
    <lineage>
        <taxon>Bacteria</taxon>
        <taxon>Pseudomonadati</taxon>
        <taxon>Pseudomonadota</taxon>
        <taxon>Alphaproteobacteria</taxon>
        <taxon>Rhodobacterales</taxon>
        <taxon>Roseobacteraceae</taxon>
        <taxon>Roseobacter</taxon>
    </lineage>
</organism>
<dbReference type="Pfam" id="PF09299">
    <property type="entry name" value="Mu-transpos_C"/>
    <property type="match status" value="1"/>
</dbReference>
<accession>A0A9X1K0X7</accession>
<name>A0A9X1K0X7_9RHOB</name>
<dbReference type="InterPro" id="IPR015378">
    <property type="entry name" value="Transposase-like_Mu_C"/>
</dbReference>
<protein>
    <submittedName>
        <fullName evidence="3">Mu transposase C-terminal domain-containing protein</fullName>
    </submittedName>
</protein>
<dbReference type="PROSITE" id="PS50994">
    <property type="entry name" value="INTEGRASE"/>
    <property type="match status" value="1"/>
</dbReference>
<comment type="caution">
    <text evidence="3">The sequence shown here is derived from an EMBL/GenBank/DDBJ whole genome shotgun (WGS) entry which is preliminary data.</text>
</comment>
<dbReference type="InterPro" id="IPR015126">
    <property type="entry name" value="Mu_I-gamma"/>
</dbReference>
<sequence length="710" mass="79685">MARLEPAQLWWTADELAASGLPLMPGTKRAINAMADRLNWRSIPDCARRKAGRGGGWQYHWSVLPSETRKALLTQKLEAEDARPDRGQAWTDFEGLKDSAKAKARMRLEAIRLIEALHGAGNSHVAATDAVARKYGVSSRTIYNWLSMIEGVAEEDRLAYLVPRQSLTARTKSVSQDVRAFMGYLQSVYLRVEQPTFRESYRDALAEARKHGWATLKPRTAQRRLERDVPRVTRVFAREGVKGLERCFPSQIRDRSGMTALEGVNADCHKIDIFVRWPDGTVNRPQIVAFQDLYSNKILSWRVDHDPNKVMVMSAFGELVERWGIPRHCLFDNGREFANKWMTAGTATRFRFKVREDDPIGVLPLMGIQVHWATPARGQSKPIERAFRDLASDLAKDPRFHGAYVGNRPDAKPENYGSRAVAAEKFLAVVAEKIDEHNARDGRLTPSANGRSFDATFEESYATAPIRRATEEQRRLWLMGQHVGKLNRDNGSLKAYGNVYHSAWMSQHPSLRVVARFDPEDLHAGIYIYDADGAFLGHAECQQEVGFFDLTEARELAAQKARIKRAEKALVDAHKPHSVTEVAERRDARAPAPSEPLEAKVVAPVFGTRRAAMPNRPPAYEAPEDPAIETEREALVLQMHGPGKRAATPSNSLGETPEERFRWARSVLARSEAGEPIGTEEARKVQQYVKSSEYTSLLDLFNTFGADGVG</sequence>
<dbReference type="Pfam" id="PF09039">
    <property type="entry name" value="HTH_Tnp_Mu_2"/>
    <property type="match status" value="1"/>
</dbReference>
<reference evidence="3" key="1">
    <citation type="submission" date="2021-07" db="EMBL/GenBank/DDBJ databases">
        <title>Roseobacter insulae sp. nov., isolated from a tidal flat.</title>
        <authorList>
            <person name="Park S."/>
            <person name="Yoon J.-H."/>
        </authorList>
    </citation>
    <scope>NUCLEOTIDE SEQUENCE</scope>
    <source>
        <strain evidence="3">YSTF-M11</strain>
    </source>
</reference>
<evidence type="ECO:0000313" key="3">
    <source>
        <dbReference type="EMBL" id="MBW4708659.1"/>
    </source>
</evidence>
<evidence type="ECO:0000259" key="2">
    <source>
        <dbReference type="PROSITE" id="PS51702"/>
    </source>
</evidence>
<dbReference type="Pfam" id="PF02914">
    <property type="entry name" value="DDE_2"/>
    <property type="match status" value="1"/>
</dbReference>
<proteinExistence type="predicted"/>
<dbReference type="PROSITE" id="PS51702">
    <property type="entry name" value="HTH_MU"/>
    <property type="match status" value="1"/>
</dbReference>
<dbReference type="InterPro" id="IPR001584">
    <property type="entry name" value="Integrase_cat-core"/>
</dbReference>
<dbReference type="GO" id="GO:0004803">
    <property type="term" value="F:transposase activity"/>
    <property type="evidence" value="ECO:0007669"/>
    <property type="project" value="InterPro"/>
</dbReference>
<feature type="domain" description="Integrase catalytic" evidence="1">
    <location>
        <begin position="245"/>
        <end position="461"/>
    </location>
</feature>
<gene>
    <name evidence="3" type="ORF">KX928_12775</name>
</gene>
<keyword evidence="4" id="KW-1185">Reference proteome</keyword>
<evidence type="ECO:0000259" key="1">
    <source>
        <dbReference type="PROSITE" id="PS50994"/>
    </source>
</evidence>
<dbReference type="EMBL" id="JAHXDN010000003">
    <property type="protein sequence ID" value="MBW4708659.1"/>
    <property type="molecule type" value="Genomic_DNA"/>
</dbReference>
<dbReference type="RefSeq" id="WP_219502963.1">
    <property type="nucleotide sequence ID" value="NZ_JAHXDN010000003.1"/>
</dbReference>
<dbReference type="Proteomes" id="UP001138661">
    <property type="component" value="Unassembled WGS sequence"/>
</dbReference>
<dbReference type="GO" id="GO:0003677">
    <property type="term" value="F:DNA binding"/>
    <property type="evidence" value="ECO:0007669"/>
    <property type="project" value="InterPro"/>
</dbReference>
<dbReference type="GO" id="GO:0006313">
    <property type="term" value="P:DNA transposition"/>
    <property type="evidence" value="ECO:0007669"/>
    <property type="project" value="InterPro"/>
</dbReference>